<gene>
    <name evidence="1" type="ORF">TMSB3V08_LOCUS3159</name>
</gene>
<name>A0A7R9E2T8_9NEOP</name>
<organism evidence="1">
    <name type="scientific">Timema monikensis</name>
    <dbReference type="NCBI Taxonomy" id="170555"/>
    <lineage>
        <taxon>Eukaryota</taxon>
        <taxon>Metazoa</taxon>
        <taxon>Ecdysozoa</taxon>
        <taxon>Arthropoda</taxon>
        <taxon>Hexapoda</taxon>
        <taxon>Insecta</taxon>
        <taxon>Pterygota</taxon>
        <taxon>Neoptera</taxon>
        <taxon>Polyneoptera</taxon>
        <taxon>Phasmatodea</taxon>
        <taxon>Timematodea</taxon>
        <taxon>Timematoidea</taxon>
        <taxon>Timematidae</taxon>
        <taxon>Timema</taxon>
    </lineage>
</organism>
<accession>A0A7R9E2T8</accession>
<dbReference type="AlphaFoldDB" id="A0A7R9E2T8"/>
<proteinExistence type="predicted"/>
<sequence length="63" mass="6883">MLSSSIHRLELTNNGQWVRMIPSLSGGLYRFNGDSIEPVPVTADNLLQSSGFLFSDDLVISGE</sequence>
<reference evidence="1" key="1">
    <citation type="submission" date="2020-11" db="EMBL/GenBank/DDBJ databases">
        <authorList>
            <person name="Tran Van P."/>
        </authorList>
    </citation>
    <scope>NUCLEOTIDE SEQUENCE</scope>
</reference>
<protein>
    <submittedName>
        <fullName evidence="1">Uncharacterized protein</fullName>
    </submittedName>
</protein>
<dbReference type="EMBL" id="OB793154">
    <property type="protein sequence ID" value="CAD7426268.1"/>
    <property type="molecule type" value="Genomic_DNA"/>
</dbReference>
<evidence type="ECO:0000313" key="1">
    <source>
        <dbReference type="EMBL" id="CAD7426268.1"/>
    </source>
</evidence>